<feature type="region of interest" description="Disordered" evidence="6">
    <location>
        <begin position="1"/>
        <end position="27"/>
    </location>
</feature>
<comment type="function">
    <text evidence="1">Specifically binds 5-hydroxymethylcytosine (5hmC), suggesting that it acts as a specific reader of 5hmC.</text>
</comment>
<evidence type="ECO:0000313" key="8">
    <source>
        <dbReference type="Ensembl" id="ENSACDP00005015714.1"/>
    </source>
</evidence>
<dbReference type="GO" id="GO:0005634">
    <property type="term" value="C:nucleus"/>
    <property type="evidence" value="ECO:0007669"/>
    <property type="project" value="UniProtKB-SubCell"/>
</dbReference>
<dbReference type="Pfam" id="PF01878">
    <property type="entry name" value="EVE"/>
    <property type="match status" value="1"/>
</dbReference>
<gene>
    <name evidence="8" type="primary">THYN1</name>
</gene>
<evidence type="ECO:0000256" key="6">
    <source>
        <dbReference type="SAM" id="MobiDB-lite"/>
    </source>
</evidence>
<evidence type="ECO:0000259" key="7">
    <source>
        <dbReference type="Pfam" id="PF01878"/>
    </source>
</evidence>
<name>A0A8B9IL63_ANSCY</name>
<comment type="subcellular location">
    <subcellularLocation>
        <location evidence="2">Nucleus</location>
    </subcellularLocation>
</comment>
<dbReference type="SUPFAM" id="SSF88697">
    <property type="entry name" value="PUA domain-like"/>
    <property type="match status" value="1"/>
</dbReference>
<dbReference type="Gene3D" id="3.10.590.10">
    <property type="entry name" value="ph1033 like domains"/>
    <property type="match status" value="1"/>
</dbReference>
<dbReference type="Proteomes" id="UP000694521">
    <property type="component" value="Unplaced"/>
</dbReference>
<evidence type="ECO:0000256" key="3">
    <source>
        <dbReference type="ARBA" id="ARBA00014654"/>
    </source>
</evidence>
<evidence type="ECO:0000313" key="9">
    <source>
        <dbReference type="Proteomes" id="UP000694521"/>
    </source>
</evidence>
<sequence>MPCRAQGTDRDEEMVGNGRDGETQDPLRMQCHAAALRGAERYLGAIQDVGVPFPLGRGQQGGRITSTSCSGGKGAGNVARGLCSWSLHTLLGITPQTTQQVLLGEEEIIQREQRCLGRAERETKEQQQFSIDDLKAQPNQTTFWDGVRNYQARNFLRAMKLGQQAFFYHSNCKEPGIVAIVKIVKEAYPDHTQFDQKDPHYDSSSRKENPKWSMVDVQFVRMTKRFIPLSEIKSHHLAHKADGGPLKNMMLFTRQRLSIQPLTQEEFDFVLSLEEEKPH</sequence>
<keyword evidence="4" id="KW-0597">Phosphoprotein</keyword>
<dbReference type="PANTHER" id="PTHR14087:SF7">
    <property type="entry name" value="THYMOCYTE NUCLEAR PROTEIN 1"/>
    <property type="match status" value="1"/>
</dbReference>
<keyword evidence="9" id="KW-1185">Reference proteome</keyword>
<reference evidence="8" key="2">
    <citation type="submission" date="2025-09" db="UniProtKB">
        <authorList>
            <consortium name="Ensembl"/>
        </authorList>
    </citation>
    <scope>IDENTIFICATION</scope>
</reference>
<accession>A0A8B9IL63</accession>
<reference evidence="8" key="1">
    <citation type="submission" date="2025-08" db="UniProtKB">
        <authorList>
            <consortium name="Ensembl"/>
        </authorList>
    </citation>
    <scope>IDENTIFICATION</scope>
</reference>
<dbReference type="Ensembl" id="ENSACDT00005018915.1">
    <property type="protein sequence ID" value="ENSACDP00005015714.1"/>
    <property type="gene ID" value="ENSACDG00005011505.1"/>
</dbReference>
<evidence type="ECO:0000256" key="1">
    <source>
        <dbReference type="ARBA" id="ARBA00002530"/>
    </source>
</evidence>
<dbReference type="PANTHER" id="PTHR14087">
    <property type="entry name" value="THYMOCYTE NUCLEAR PROTEIN 1"/>
    <property type="match status" value="1"/>
</dbReference>
<dbReference type="InterPro" id="IPR015947">
    <property type="entry name" value="PUA-like_sf"/>
</dbReference>
<keyword evidence="5" id="KW-0539">Nucleus</keyword>
<proteinExistence type="predicted"/>
<protein>
    <recommendedName>
        <fullName evidence="3">Thymocyte nuclear protein 1</fullName>
    </recommendedName>
</protein>
<evidence type="ECO:0000256" key="2">
    <source>
        <dbReference type="ARBA" id="ARBA00004123"/>
    </source>
</evidence>
<evidence type="ECO:0000256" key="4">
    <source>
        <dbReference type="ARBA" id="ARBA00022553"/>
    </source>
</evidence>
<dbReference type="AlphaFoldDB" id="A0A8B9IL63"/>
<evidence type="ECO:0000256" key="5">
    <source>
        <dbReference type="ARBA" id="ARBA00023242"/>
    </source>
</evidence>
<organism evidence="8 9">
    <name type="scientific">Anser cygnoides</name>
    <name type="common">Swan goose</name>
    <dbReference type="NCBI Taxonomy" id="8845"/>
    <lineage>
        <taxon>Eukaryota</taxon>
        <taxon>Metazoa</taxon>
        <taxon>Chordata</taxon>
        <taxon>Craniata</taxon>
        <taxon>Vertebrata</taxon>
        <taxon>Euteleostomi</taxon>
        <taxon>Archelosauria</taxon>
        <taxon>Archosauria</taxon>
        <taxon>Dinosauria</taxon>
        <taxon>Saurischia</taxon>
        <taxon>Theropoda</taxon>
        <taxon>Coelurosauria</taxon>
        <taxon>Aves</taxon>
        <taxon>Neognathae</taxon>
        <taxon>Galloanserae</taxon>
        <taxon>Anseriformes</taxon>
        <taxon>Anatidae</taxon>
        <taxon>Anserinae</taxon>
        <taxon>Anser</taxon>
    </lineage>
</organism>
<dbReference type="InterPro" id="IPR052181">
    <property type="entry name" value="5hmC_binding"/>
</dbReference>
<dbReference type="CDD" id="cd21133">
    <property type="entry name" value="EVE"/>
    <property type="match status" value="1"/>
</dbReference>
<dbReference type="InterPro" id="IPR047197">
    <property type="entry name" value="THYN1-like_EVE"/>
</dbReference>
<feature type="domain" description="EVE" evidence="7">
    <location>
        <begin position="124"/>
        <end position="272"/>
    </location>
</feature>
<dbReference type="FunFam" id="3.10.590.10:FF:000003">
    <property type="entry name" value="Thymocyte nuclear protein 1"/>
    <property type="match status" value="1"/>
</dbReference>
<dbReference type="InterPro" id="IPR002740">
    <property type="entry name" value="EVE_domain"/>
</dbReference>